<name>A0A1F6APV8_9BACT</name>
<organism evidence="5 6">
    <name type="scientific">Candidatus Gottesmanbacteria bacterium RIFCSPLOWO2_01_FULL_39_12b</name>
    <dbReference type="NCBI Taxonomy" id="1798388"/>
    <lineage>
        <taxon>Bacteria</taxon>
        <taxon>Candidatus Gottesmaniibacteriota</taxon>
    </lineage>
</organism>
<dbReference type="InterPro" id="IPR005474">
    <property type="entry name" value="Transketolase_N"/>
</dbReference>
<evidence type="ECO:0000313" key="6">
    <source>
        <dbReference type="Proteomes" id="UP000176609"/>
    </source>
</evidence>
<evidence type="ECO:0000256" key="1">
    <source>
        <dbReference type="ARBA" id="ARBA00001964"/>
    </source>
</evidence>
<protein>
    <recommendedName>
        <fullName evidence="4">Transketolase N-terminal domain-containing protein</fullName>
    </recommendedName>
</protein>
<dbReference type="PANTHER" id="PTHR47514">
    <property type="entry name" value="TRANSKETOLASE N-TERMINAL SECTION-RELATED"/>
    <property type="match status" value="1"/>
</dbReference>
<evidence type="ECO:0000256" key="3">
    <source>
        <dbReference type="ARBA" id="ARBA00023052"/>
    </source>
</evidence>
<dbReference type="SUPFAM" id="SSF52518">
    <property type="entry name" value="Thiamin diphosphate-binding fold (THDP-binding)"/>
    <property type="match status" value="1"/>
</dbReference>
<dbReference type="Gene3D" id="3.40.50.970">
    <property type="match status" value="1"/>
</dbReference>
<feature type="domain" description="Transketolase N-terminal" evidence="4">
    <location>
        <begin position="49"/>
        <end position="242"/>
    </location>
</feature>
<gene>
    <name evidence="5" type="ORF">A2960_00960</name>
</gene>
<evidence type="ECO:0000259" key="4">
    <source>
        <dbReference type="Pfam" id="PF00456"/>
    </source>
</evidence>
<reference evidence="5 6" key="1">
    <citation type="journal article" date="2016" name="Nat. Commun.">
        <title>Thousands of microbial genomes shed light on interconnected biogeochemical processes in an aquifer system.</title>
        <authorList>
            <person name="Anantharaman K."/>
            <person name="Brown C.T."/>
            <person name="Hug L.A."/>
            <person name="Sharon I."/>
            <person name="Castelle C.J."/>
            <person name="Probst A.J."/>
            <person name="Thomas B.C."/>
            <person name="Singh A."/>
            <person name="Wilkins M.J."/>
            <person name="Karaoz U."/>
            <person name="Brodie E.L."/>
            <person name="Williams K.H."/>
            <person name="Hubbard S.S."/>
            <person name="Banfield J.F."/>
        </authorList>
    </citation>
    <scope>NUCLEOTIDE SEQUENCE [LARGE SCALE GENOMIC DNA]</scope>
</reference>
<dbReference type="AlphaFoldDB" id="A0A1F6APV8"/>
<dbReference type="EMBL" id="MFJR01000007">
    <property type="protein sequence ID" value="OGG26726.1"/>
    <property type="molecule type" value="Genomic_DNA"/>
</dbReference>
<dbReference type="InterPro" id="IPR029061">
    <property type="entry name" value="THDP-binding"/>
</dbReference>
<comment type="similarity">
    <text evidence="2">Belongs to the transketolase family.</text>
</comment>
<comment type="caution">
    <text evidence="5">The sequence shown here is derived from an EMBL/GenBank/DDBJ whole genome shotgun (WGS) entry which is preliminary data.</text>
</comment>
<proteinExistence type="inferred from homology"/>
<dbReference type="PANTHER" id="PTHR47514:SF1">
    <property type="entry name" value="TRANSKETOLASE N-TERMINAL SECTION-RELATED"/>
    <property type="match status" value="1"/>
</dbReference>
<sequence>MRQFSLFMLQRQLRLKILKIANLSKSSHCHIGSCLSCIDILIQTLIYEMGERDKFVLSKGHASLALYVVLNYLGKISDKTLSTYFQNNTKLGIHTPSTLQRDIPLGTGSLGHGLSFSCGLALGNLMANKQNPRNVYCLISDGECNEGAIWEAALFATAHKLYNLIIIVDKNGLQAFGKTKDILGDGAAIEKWKSFGFNTYECDGHNLNELKRVFNEIKINVGSRPNIVICKTVRGKGLKVIENKVVSNYVSVDEKLLNSIYL</sequence>
<dbReference type="Proteomes" id="UP000176609">
    <property type="component" value="Unassembled WGS sequence"/>
</dbReference>
<keyword evidence="3" id="KW-0786">Thiamine pyrophosphate</keyword>
<comment type="cofactor">
    <cofactor evidence="1">
        <name>thiamine diphosphate</name>
        <dbReference type="ChEBI" id="CHEBI:58937"/>
    </cofactor>
</comment>
<dbReference type="Pfam" id="PF00456">
    <property type="entry name" value="Transketolase_N"/>
    <property type="match status" value="1"/>
</dbReference>
<accession>A0A1F6APV8</accession>
<evidence type="ECO:0000256" key="2">
    <source>
        <dbReference type="ARBA" id="ARBA00007131"/>
    </source>
</evidence>
<evidence type="ECO:0000313" key="5">
    <source>
        <dbReference type="EMBL" id="OGG26726.1"/>
    </source>
</evidence>